<dbReference type="Gene3D" id="1.20.120.1630">
    <property type="match status" value="1"/>
</dbReference>
<feature type="transmembrane region" description="Helical" evidence="5">
    <location>
        <begin position="162"/>
        <end position="182"/>
    </location>
</feature>
<comment type="caution">
    <text evidence="6">The sequence shown here is derived from an EMBL/GenBank/DDBJ whole genome shotgun (WGS) entry which is preliminary data.</text>
</comment>
<feature type="transmembrane region" description="Helical" evidence="5">
    <location>
        <begin position="40"/>
        <end position="59"/>
    </location>
</feature>
<dbReference type="InterPro" id="IPR052527">
    <property type="entry name" value="Metal_cation-efflux_comp"/>
</dbReference>
<proteinExistence type="predicted"/>
<keyword evidence="4 5" id="KW-0472">Membrane</keyword>
<evidence type="ECO:0000256" key="4">
    <source>
        <dbReference type="ARBA" id="ARBA00023136"/>
    </source>
</evidence>
<dbReference type="Pfam" id="PF04140">
    <property type="entry name" value="ICMT"/>
    <property type="match status" value="1"/>
</dbReference>
<feature type="transmembrane region" description="Helical" evidence="5">
    <location>
        <begin position="71"/>
        <end position="90"/>
    </location>
</feature>
<reference evidence="6 7" key="1">
    <citation type="submission" date="2021-03" db="EMBL/GenBank/DDBJ databases">
        <authorList>
            <person name="Peeters C."/>
        </authorList>
    </citation>
    <scope>NUCLEOTIDE SEQUENCE [LARGE SCALE GENOMIC DNA]</scope>
    <source>
        <strain evidence="6 7">LMG 26411</strain>
    </source>
</reference>
<evidence type="ECO:0000256" key="5">
    <source>
        <dbReference type="SAM" id="Phobius"/>
    </source>
</evidence>
<protein>
    <recommendedName>
        <fullName evidence="8">Isoprenylcysteine carboxyl methyltransferase</fullName>
    </recommendedName>
</protein>
<evidence type="ECO:0000256" key="1">
    <source>
        <dbReference type="ARBA" id="ARBA00004141"/>
    </source>
</evidence>
<feature type="transmembrane region" description="Helical" evidence="5">
    <location>
        <begin position="132"/>
        <end position="150"/>
    </location>
</feature>
<dbReference type="InterPro" id="IPR007269">
    <property type="entry name" value="ICMT_MeTrfase"/>
</dbReference>
<evidence type="ECO:0008006" key="8">
    <source>
        <dbReference type="Google" id="ProtNLM"/>
    </source>
</evidence>
<feature type="transmembrane region" description="Helical" evidence="5">
    <location>
        <begin position="7"/>
        <end position="34"/>
    </location>
</feature>
<evidence type="ECO:0000256" key="3">
    <source>
        <dbReference type="ARBA" id="ARBA00022989"/>
    </source>
</evidence>
<evidence type="ECO:0000256" key="2">
    <source>
        <dbReference type="ARBA" id="ARBA00022692"/>
    </source>
</evidence>
<dbReference type="EMBL" id="CAJPVI010000021">
    <property type="protein sequence ID" value="CAG2149975.1"/>
    <property type="molecule type" value="Genomic_DNA"/>
</dbReference>
<gene>
    <name evidence="6" type="ORF">LMG26411_03658</name>
</gene>
<organism evidence="6 7">
    <name type="scientific">Cupriavidus numazuensis</name>
    <dbReference type="NCBI Taxonomy" id="221992"/>
    <lineage>
        <taxon>Bacteria</taxon>
        <taxon>Pseudomonadati</taxon>
        <taxon>Pseudomonadota</taxon>
        <taxon>Betaproteobacteria</taxon>
        <taxon>Burkholderiales</taxon>
        <taxon>Burkholderiaceae</taxon>
        <taxon>Cupriavidus</taxon>
    </lineage>
</organism>
<feature type="transmembrane region" description="Helical" evidence="5">
    <location>
        <begin position="102"/>
        <end position="125"/>
    </location>
</feature>
<name>A0ABM8TJ99_9BURK</name>
<dbReference type="Proteomes" id="UP000672657">
    <property type="component" value="Unassembled WGS sequence"/>
</dbReference>
<dbReference type="PANTHER" id="PTHR43847">
    <property type="entry name" value="BLL3993 PROTEIN"/>
    <property type="match status" value="1"/>
</dbReference>
<dbReference type="RefSeq" id="WP_211954667.1">
    <property type="nucleotide sequence ID" value="NZ_CAJPVI010000021.1"/>
</dbReference>
<accession>A0ABM8TJ99</accession>
<keyword evidence="2 5" id="KW-0812">Transmembrane</keyword>
<evidence type="ECO:0000313" key="7">
    <source>
        <dbReference type="Proteomes" id="UP000672657"/>
    </source>
</evidence>
<dbReference type="PANTHER" id="PTHR43847:SF1">
    <property type="entry name" value="BLL3993 PROTEIN"/>
    <property type="match status" value="1"/>
</dbReference>
<sequence>MRTTPGMAFFTLAGTLAYLALPILGWGGIGPFFAHPARTALAVVTMALAIAAIFSGGNISSGEREDRGNRWVLAAFGVLGLLSGFVPAWNDRIGFWTIDGDAMRWFGVVLYAAGGVLRLVPVFILGRRFSGLVAIQPGHTLVTTGLYGVIRHPSYLGLVVSSLGWVLGFRSGVGAVLTLLMIPPLVARIHAEEALLHSQFGAEYDAYRARTWKMLPGLY</sequence>
<keyword evidence="3 5" id="KW-1133">Transmembrane helix</keyword>
<comment type="subcellular location">
    <subcellularLocation>
        <location evidence="1">Membrane</location>
        <topology evidence="1">Multi-pass membrane protein</topology>
    </subcellularLocation>
</comment>
<keyword evidence="7" id="KW-1185">Reference proteome</keyword>
<evidence type="ECO:0000313" key="6">
    <source>
        <dbReference type="EMBL" id="CAG2149975.1"/>
    </source>
</evidence>